<keyword evidence="5" id="KW-0175">Coiled coil</keyword>
<feature type="region of interest" description="Disordered" evidence="7">
    <location>
        <begin position="532"/>
        <end position="564"/>
    </location>
</feature>
<dbReference type="EMBL" id="CACRXK020003087">
    <property type="protein sequence ID" value="CAB3997384.1"/>
    <property type="molecule type" value="Genomic_DNA"/>
</dbReference>
<reference evidence="8" key="1">
    <citation type="submission" date="2020-04" db="EMBL/GenBank/DDBJ databases">
        <authorList>
            <person name="Alioto T."/>
            <person name="Alioto T."/>
            <person name="Gomez Garrido J."/>
        </authorList>
    </citation>
    <scope>NUCLEOTIDE SEQUENCE</scope>
    <source>
        <strain evidence="8">A484AB</strain>
    </source>
</reference>
<sequence length="1028" mass="116216">MAQHSTSYSSLSRAQLTVEYLHTNSTTHEFLFGALAELVDNGRDAGATKMEIFTVASNNVFGKYLLCFCDDGEGMDPTEVSNVIQFGRSTKRVMDSKMIGQYGNGLKSGSMRIGKDMILFTKKHGTMSCLFLSRTFHEREGINEVVVPIPSWDVATKKPLGRSKRELEKHQVELQIILKYSPFKSETELFEYFDKIKTKGTLVMVFNMKLLDSGETELEPSDDDIVMRELYEEHVDDKSVMPERKSFRAYSAILYLDPRMKMYIQGKKVLTKRLGDNLYRPKSYFFTSKRFKTRSEREANKAMVDAKSAGDKAIELETIAKEVQQEDQSISKESRARIRQAQDSALKARTEADLKNQIATTKQKSLKEPKTLTFTFGFNINRRHSYGLFVYNCNRLIKMYEKSGFQSDGKRAYAGIVGFVDVPYLVLEPTHNKQDFADAKEYKHLLRSMGEHLTQYWKDNALTENSVGNFWDQFGYISNDVEEEPSDEPKYLRKRAMQLPCTVQCANCLKWRTLPFSAKNIGRTFEDTWTCSSSNDPERNKCSAPEQKFTPPIGSLQKQTKTAEEKQRDLIEDIKKKQEKLNQLEVPPKRNVTAEPAKLVLQVPPRSATVPKPIIPKPTIITQPRTTPQRIAHQPTARSTPQTTTRSTLQVTQRFTAKAAPKQTSQPAQKRTPPAKQPTLPTPKQPVRAISAPTKATGKPTAKLTPIARQTSAGTIATNRSSVTGSNKREHPTAEKEICEVQPKRKRNEVSSSQDVQEPEEYQSDNSDNAQSDDANAQSKLSKYKKGIVVEVFVTPRWYLGKVVAVKHRKNAPAKVKVKFDNYQKDKYDKWYDETHKDLKLLTEDYPMSEDTMVNSPSSTTPTSTTTADLPSTGREATTTSSPTTGTSLKDTVIALDKMLRSCISYILVPEFSTTSHQLETMSLEELQNFQLDKLFDVHSESMNTMMVERNDGLSKKLAEKEKELVENKKREVDCKTTLSNLRRTAAKLIRALNENPEESSIAPDDDSEKVDVLLEAIAEQALASDAS</sequence>
<evidence type="ECO:0000256" key="1">
    <source>
        <dbReference type="ARBA" id="ARBA00004123"/>
    </source>
</evidence>
<dbReference type="OrthoDB" id="10251809at2759"/>
<dbReference type="PANTHER" id="PTHR23337:SF3">
    <property type="entry name" value="MORC FAMILY CW-TYPE ZINC FINGER 2"/>
    <property type="match status" value="1"/>
</dbReference>
<dbReference type="Proteomes" id="UP001152795">
    <property type="component" value="Unassembled WGS sequence"/>
</dbReference>
<keyword evidence="2" id="KW-0479">Metal-binding</keyword>
<feature type="compositionally biased region" description="Low complexity" evidence="7">
    <location>
        <begin position="764"/>
        <end position="779"/>
    </location>
</feature>
<feature type="compositionally biased region" description="Polar residues" evidence="7">
    <location>
        <begin position="636"/>
        <end position="655"/>
    </location>
</feature>
<dbReference type="GO" id="GO:0008270">
    <property type="term" value="F:zinc ion binding"/>
    <property type="evidence" value="ECO:0007669"/>
    <property type="project" value="UniProtKB-KW"/>
</dbReference>
<evidence type="ECO:0000256" key="6">
    <source>
        <dbReference type="ARBA" id="ARBA00023242"/>
    </source>
</evidence>
<evidence type="ECO:0000256" key="4">
    <source>
        <dbReference type="ARBA" id="ARBA00022833"/>
    </source>
</evidence>
<name>A0A6S7GVG5_PARCT</name>
<dbReference type="PANTHER" id="PTHR23337">
    <property type="entry name" value="ZINC FINGER CW-TYPE COILED-COIL DOMAIN PROTEIN 1"/>
    <property type="match status" value="1"/>
</dbReference>
<evidence type="ECO:0000256" key="5">
    <source>
        <dbReference type="ARBA" id="ARBA00023054"/>
    </source>
</evidence>
<feature type="compositionally biased region" description="Basic and acidic residues" evidence="7">
    <location>
        <begin position="727"/>
        <end position="743"/>
    </location>
</feature>
<feature type="compositionally biased region" description="Low complexity" evidence="7">
    <location>
        <begin position="878"/>
        <end position="888"/>
    </location>
</feature>
<evidence type="ECO:0000313" key="9">
    <source>
        <dbReference type="Proteomes" id="UP001152795"/>
    </source>
</evidence>
<comment type="caution">
    <text evidence="8">The sequence shown here is derived from an EMBL/GenBank/DDBJ whole genome shotgun (WGS) entry which is preliminary data.</text>
</comment>
<dbReference type="PROSITE" id="PS51050">
    <property type="entry name" value="ZF_CW"/>
    <property type="match status" value="1"/>
</dbReference>
<feature type="region of interest" description="Disordered" evidence="7">
    <location>
        <begin position="851"/>
        <end position="888"/>
    </location>
</feature>
<dbReference type="InterPro" id="IPR036890">
    <property type="entry name" value="HATPase_C_sf"/>
</dbReference>
<keyword evidence="3" id="KW-0863">Zinc-finger</keyword>
<dbReference type="Pfam" id="PF13589">
    <property type="entry name" value="HATPase_c_3"/>
    <property type="match status" value="1"/>
</dbReference>
<dbReference type="Pfam" id="PF23327">
    <property type="entry name" value="Chromo_MORC2_6th"/>
    <property type="match status" value="1"/>
</dbReference>
<gene>
    <name evidence="8" type="ORF">PACLA_8A062977</name>
</gene>
<organism evidence="8 9">
    <name type="scientific">Paramuricea clavata</name>
    <name type="common">Red gorgonian</name>
    <name type="synonym">Violescent sea-whip</name>
    <dbReference type="NCBI Taxonomy" id="317549"/>
    <lineage>
        <taxon>Eukaryota</taxon>
        <taxon>Metazoa</taxon>
        <taxon>Cnidaria</taxon>
        <taxon>Anthozoa</taxon>
        <taxon>Octocorallia</taxon>
        <taxon>Malacalcyonacea</taxon>
        <taxon>Plexauridae</taxon>
        <taxon>Paramuricea</taxon>
    </lineage>
</organism>
<protein>
    <submittedName>
        <fullName evidence="8">MORC family CW-type zinc finger 2 isoform X1</fullName>
    </submittedName>
</protein>
<evidence type="ECO:0000256" key="2">
    <source>
        <dbReference type="ARBA" id="ARBA00022723"/>
    </source>
</evidence>
<dbReference type="SUPFAM" id="SSF55874">
    <property type="entry name" value="ATPase domain of HSP90 chaperone/DNA topoisomerase II/histidine kinase"/>
    <property type="match status" value="1"/>
</dbReference>
<feature type="compositionally biased region" description="Low complexity" evidence="7">
    <location>
        <begin position="856"/>
        <end position="867"/>
    </location>
</feature>
<evidence type="ECO:0000313" key="8">
    <source>
        <dbReference type="EMBL" id="CAB3997384.1"/>
    </source>
</evidence>
<dbReference type="AlphaFoldDB" id="A0A6S7GVG5"/>
<comment type="subcellular location">
    <subcellularLocation>
        <location evidence="1">Nucleus</location>
    </subcellularLocation>
</comment>
<dbReference type="Gene3D" id="3.30.40.100">
    <property type="match status" value="1"/>
</dbReference>
<feature type="compositionally biased region" description="Polar residues" evidence="7">
    <location>
        <begin position="708"/>
        <end position="726"/>
    </location>
</feature>
<feature type="region of interest" description="Disordered" evidence="7">
    <location>
        <begin position="610"/>
        <end position="779"/>
    </location>
</feature>
<keyword evidence="6" id="KW-0539">Nucleus</keyword>
<dbReference type="Pfam" id="PF17942">
    <property type="entry name" value="Morc6_S5"/>
    <property type="match status" value="1"/>
</dbReference>
<dbReference type="Gene3D" id="3.30.565.10">
    <property type="entry name" value="Histidine kinase-like ATPase, C-terminal domain"/>
    <property type="match status" value="1"/>
</dbReference>
<evidence type="ECO:0000256" key="3">
    <source>
        <dbReference type="ARBA" id="ARBA00022771"/>
    </source>
</evidence>
<keyword evidence="9" id="KW-1185">Reference proteome</keyword>
<dbReference type="InterPro" id="IPR011124">
    <property type="entry name" value="Znf_CW"/>
</dbReference>
<accession>A0A6S7GVG5</accession>
<dbReference type="Pfam" id="PF07496">
    <property type="entry name" value="zf-CW"/>
    <property type="match status" value="1"/>
</dbReference>
<dbReference type="CDD" id="cd16931">
    <property type="entry name" value="HATPase_MORC-like"/>
    <property type="match status" value="1"/>
</dbReference>
<keyword evidence="4" id="KW-0862">Zinc</keyword>
<proteinExistence type="predicted"/>
<dbReference type="InterPro" id="IPR056360">
    <property type="entry name" value="Chromo_MORC2_6th"/>
</dbReference>
<dbReference type="GO" id="GO:0005634">
    <property type="term" value="C:nucleus"/>
    <property type="evidence" value="ECO:0007669"/>
    <property type="project" value="UniProtKB-SubCell"/>
</dbReference>
<dbReference type="InterPro" id="IPR041006">
    <property type="entry name" value="Morc_S5"/>
</dbReference>
<feature type="compositionally biased region" description="Low complexity" evidence="7">
    <location>
        <begin position="617"/>
        <end position="631"/>
    </location>
</feature>
<evidence type="ECO:0000256" key="7">
    <source>
        <dbReference type="SAM" id="MobiDB-lite"/>
    </source>
</evidence>